<sequence length="1032" mass="113990">MNGTTNASPRVKRKPEPYSDFDERPAKLHRSSLNGKQSAGDNTPDVVEQDFDMHHGHDYMEDDAAASTIQALMAAGPDTAEWQATIESVVRNVVSIRFCQTCSFDTDPALTSEATGFVVDAEKGYILTNRHVVGAGPFWGYCIFDNHEEVDAYPVYRDPVHDFGFLKFDPKAIKYMPVAALPLRPDLARVGVEIRVVGNDAGEKLSILSGVISRLDRNAPEYGEGYSDFNTCYYQASAAASGGSSGSPVVNIDGYAVALQAGGRADGASTDYFLPLDRPLRALKCLQEGKPITRGDIQCQFILKAFDECRRLGLTPSWEAQVRKAFPKETNMLVAEIVLPDGPSFGKIEEGDVLIKVNDELLTQFIRLDDIMDSSVGKPIKLLLQRGGEDIEVEVEVGDLHKITPDRFVSVAGGSFHNLSYQQARLYGVACKGVYVCEATGSFRFDNTDNGWILQTVDHKKVPDLDTFIEVMKAIPDKARVVLTYKHLRDLHTLNTTIIYIDRHWAAKMKLAVRNDETGLWDFSDLADPLPPVPPVPRKASFIQLEHTSHPAVADLVRSFVHVNVTMPVKLDGFPKNRKWGMGLVVDADKGLVVISRAIVPYDLCDISITIGDSVVVEGKVVFLHPLQNYAIIQYDPKLVDAPVLSARLSAEQITQGASTYFIGYNRIGRIVHAATTVTEIFAVTIPANAGAPRYRAVNVDAITVDTSLSGQCGSGVLVATDGTVQALWLTYLGERNPSSHRDEEYHLGMATPTLLPVVSQIQQGLDPKLRMLSVEFRAIQMSQARLMGVSEEWIQKVSLANTSHHQLFMVTKRTFERNEEDGALLEGDILLTLNGQLITRISELDIMYSNDVLDAIIVRDCNEINIKLPTVAADDVETDRAVSFCGAILHRPHHAVRQQISKLHSEVYVSARTRGSPAYQYGLAPTNFITHVNGKPTPDLESFLEAVVKIPDNTYFRLKAKTFDSVPWVITMKKNEHYFPTMEWIKDPEVECGWRRVTYEGGKVIQGEGPDGIVPVTDDNGDVDVGDAEPM</sequence>
<feature type="compositionally biased region" description="Basic and acidic residues" evidence="7">
    <location>
        <begin position="14"/>
        <end position="26"/>
    </location>
</feature>
<dbReference type="PANTHER" id="PTHR46366:SF8">
    <property type="entry name" value="PRO-APOPTOTIC SERINE PROTEASE NMA111"/>
    <property type="match status" value="1"/>
</dbReference>
<comment type="function">
    <text evidence="1">Nuclear serine protease which mediates apoptosis.</text>
</comment>
<keyword evidence="5" id="KW-0053">Apoptosis</keyword>
<evidence type="ECO:0000256" key="4">
    <source>
        <dbReference type="ARBA" id="ARBA00021524"/>
    </source>
</evidence>
<dbReference type="InterPro" id="IPR001940">
    <property type="entry name" value="Peptidase_S1C"/>
</dbReference>
<evidence type="ECO:0000256" key="2">
    <source>
        <dbReference type="ARBA" id="ARBA00010541"/>
    </source>
</evidence>
<reference evidence="9" key="1">
    <citation type="submission" date="2022-07" db="EMBL/GenBank/DDBJ databases">
        <title>Fungi with potential for degradation of polypropylene.</title>
        <authorList>
            <person name="Gostincar C."/>
        </authorList>
    </citation>
    <scope>NUCLEOTIDE SEQUENCE</scope>
    <source>
        <strain evidence="9">EXF-13308</strain>
    </source>
</reference>
<gene>
    <name evidence="9" type="ORF">NKR23_g2485</name>
</gene>
<organism evidence="9 10">
    <name type="scientific">Pleurostoma richardsiae</name>
    <dbReference type="NCBI Taxonomy" id="41990"/>
    <lineage>
        <taxon>Eukaryota</taxon>
        <taxon>Fungi</taxon>
        <taxon>Dikarya</taxon>
        <taxon>Ascomycota</taxon>
        <taxon>Pezizomycotina</taxon>
        <taxon>Sordariomycetes</taxon>
        <taxon>Sordariomycetidae</taxon>
        <taxon>Calosphaeriales</taxon>
        <taxon>Pleurostomataceae</taxon>
        <taxon>Pleurostoma</taxon>
    </lineage>
</organism>
<dbReference type="Gene3D" id="2.30.42.10">
    <property type="match status" value="2"/>
</dbReference>
<dbReference type="GO" id="GO:0004252">
    <property type="term" value="F:serine-type endopeptidase activity"/>
    <property type="evidence" value="ECO:0007669"/>
    <property type="project" value="InterPro"/>
</dbReference>
<evidence type="ECO:0000256" key="3">
    <source>
        <dbReference type="ARBA" id="ARBA00020338"/>
    </source>
</evidence>
<name>A0AA38S2B9_9PEZI</name>
<evidence type="ECO:0000313" key="10">
    <source>
        <dbReference type="Proteomes" id="UP001174694"/>
    </source>
</evidence>
<dbReference type="InterPro" id="IPR036034">
    <property type="entry name" value="PDZ_sf"/>
</dbReference>
<dbReference type="InterPro" id="IPR025926">
    <property type="entry name" value="PDZ-like_dom"/>
</dbReference>
<keyword evidence="10" id="KW-1185">Reference proteome</keyword>
<feature type="region of interest" description="Disordered" evidence="7">
    <location>
        <begin position="1009"/>
        <end position="1032"/>
    </location>
</feature>
<keyword evidence="6" id="KW-0677">Repeat</keyword>
<evidence type="ECO:0000256" key="7">
    <source>
        <dbReference type="SAM" id="MobiDB-lite"/>
    </source>
</evidence>
<feature type="domain" description="PDZ-like" evidence="8">
    <location>
        <begin position="402"/>
        <end position="478"/>
    </location>
</feature>
<dbReference type="Proteomes" id="UP001174694">
    <property type="component" value="Unassembled WGS sequence"/>
</dbReference>
<protein>
    <recommendedName>
        <fullName evidence="3">Pro-apoptotic serine protease NMA111</fullName>
    </recommendedName>
    <alternativeName>
        <fullName evidence="4">Pro-apoptotic serine protease nma111</fullName>
    </alternativeName>
</protein>
<evidence type="ECO:0000256" key="6">
    <source>
        <dbReference type="ARBA" id="ARBA00022737"/>
    </source>
</evidence>
<accession>A0AA38S2B9</accession>
<dbReference type="PRINTS" id="PR00834">
    <property type="entry name" value="PROTEASES2C"/>
</dbReference>
<evidence type="ECO:0000259" key="8">
    <source>
        <dbReference type="Pfam" id="PF12812"/>
    </source>
</evidence>
<comment type="similarity">
    <text evidence="2">Belongs to the peptidase S1C family.</text>
</comment>
<feature type="compositionally biased region" description="Polar residues" evidence="7">
    <location>
        <begin position="31"/>
        <end position="41"/>
    </location>
</feature>
<dbReference type="EMBL" id="JANBVO010000004">
    <property type="protein sequence ID" value="KAJ9154814.1"/>
    <property type="molecule type" value="Genomic_DNA"/>
</dbReference>
<dbReference type="Pfam" id="PF12812">
    <property type="entry name" value="PDZ_1"/>
    <property type="match status" value="2"/>
</dbReference>
<evidence type="ECO:0000256" key="5">
    <source>
        <dbReference type="ARBA" id="ARBA00022703"/>
    </source>
</evidence>
<dbReference type="PANTHER" id="PTHR46366">
    <property type="entry name" value="PRO-APOPTOTIC SERINE PROTEASE NMA111"/>
    <property type="match status" value="1"/>
</dbReference>
<proteinExistence type="inferred from homology"/>
<dbReference type="SUPFAM" id="SSF50156">
    <property type="entry name" value="PDZ domain-like"/>
    <property type="match status" value="2"/>
</dbReference>
<dbReference type="GO" id="GO:0006915">
    <property type="term" value="P:apoptotic process"/>
    <property type="evidence" value="ECO:0007669"/>
    <property type="project" value="UniProtKB-KW"/>
</dbReference>
<dbReference type="CDD" id="cd06719">
    <property type="entry name" value="PDZ2-4_Nma111p-like"/>
    <property type="match status" value="2"/>
</dbReference>
<feature type="domain" description="PDZ-like" evidence="8">
    <location>
        <begin position="877"/>
        <end position="954"/>
    </location>
</feature>
<dbReference type="InterPro" id="IPR009003">
    <property type="entry name" value="Peptidase_S1_PA"/>
</dbReference>
<dbReference type="Gene3D" id="2.40.10.120">
    <property type="match status" value="2"/>
</dbReference>
<feature type="compositionally biased region" description="Acidic residues" evidence="7">
    <location>
        <begin position="1020"/>
        <end position="1032"/>
    </location>
</feature>
<comment type="caution">
    <text evidence="9">The sequence shown here is derived from an EMBL/GenBank/DDBJ whole genome shotgun (WGS) entry which is preliminary data.</text>
</comment>
<evidence type="ECO:0000313" key="9">
    <source>
        <dbReference type="EMBL" id="KAJ9154814.1"/>
    </source>
</evidence>
<feature type="region of interest" description="Disordered" evidence="7">
    <location>
        <begin position="1"/>
        <end position="49"/>
    </location>
</feature>
<evidence type="ECO:0000256" key="1">
    <source>
        <dbReference type="ARBA" id="ARBA00002558"/>
    </source>
</evidence>
<dbReference type="Pfam" id="PF13365">
    <property type="entry name" value="Trypsin_2"/>
    <property type="match status" value="1"/>
</dbReference>
<dbReference type="AlphaFoldDB" id="A0AA38S2B9"/>
<dbReference type="GO" id="GO:0006508">
    <property type="term" value="P:proteolysis"/>
    <property type="evidence" value="ECO:0007669"/>
    <property type="project" value="InterPro"/>
</dbReference>
<dbReference type="CDD" id="cd06786">
    <property type="entry name" value="cpPDZ1_ScNma111-like"/>
    <property type="match status" value="1"/>
</dbReference>
<dbReference type="SUPFAM" id="SSF50494">
    <property type="entry name" value="Trypsin-like serine proteases"/>
    <property type="match status" value="2"/>
</dbReference>